<dbReference type="EMBL" id="JARKNE010000008">
    <property type="protein sequence ID" value="KAK5811783.1"/>
    <property type="molecule type" value="Genomic_DNA"/>
</dbReference>
<sequence length="355" mass="40930">MNILKGEKSVECVNETLIVLIPKIENPCEMANFCPISLCRFVYKMVAKTLANRLKKVLPECISQNQSAFFPNHMIHDNVLISHELVHYLRSSKNSPNKGCVIKLDMSKAYDRVEWSLIKNVMEKMGFSSVWVKKIMDCVCTVKYRVKCNMIQSDVIIPERGLRQGDPLSPYLFLFYMDALPRMLIHAQETKMIKGIRASFNGPRINHLFFADDALLFVRNKQSEVMAFSKILESFERISGHRINFDKSMVYFSPNTLASQRERLSSLLRMRVVPNLDAYLGLPIPVGKKKRDAFKSILDRTAYRINNWSKRLLSYGGKEIFIKSVLQAVPTYAFSVFFAPNGVLEELQSMISRFW</sequence>
<accession>A0ABR0NZJ6</accession>
<gene>
    <name evidence="2" type="ORF">PVK06_027155</name>
</gene>
<feature type="domain" description="Reverse transcriptase" evidence="1">
    <location>
        <begin position="2"/>
        <end position="284"/>
    </location>
</feature>
<evidence type="ECO:0000313" key="3">
    <source>
        <dbReference type="Proteomes" id="UP001358586"/>
    </source>
</evidence>
<reference evidence="2 3" key="1">
    <citation type="submission" date="2023-03" db="EMBL/GenBank/DDBJ databases">
        <title>WGS of Gossypium arboreum.</title>
        <authorList>
            <person name="Yu D."/>
        </authorList>
    </citation>
    <scope>NUCLEOTIDE SEQUENCE [LARGE SCALE GENOMIC DNA]</scope>
    <source>
        <tissue evidence="2">Leaf</tissue>
    </source>
</reference>
<name>A0ABR0NZJ6_GOSAR</name>
<protein>
    <recommendedName>
        <fullName evidence="1">Reverse transcriptase domain-containing protein</fullName>
    </recommendedName>
</protein>
<evidence type="ECO:0000259" key="1">
    <source>
        <dbReference type="PROSITE" id="PS50878"/>
    </source>
</evidence>
<keyword evidence="3" id="KW-1185">Reference proteome</keyword>
<dbReference type="PANTHER" id="PTHR33116:SF86">
    <property type="entry name" value="REVERSE TRANSCRIPTASE DOMAIN-CONTAINING PROTEIN"/>
    <property type="match status" value="1"/>
</dbReference>
<dbReference type="PROSITE" id="PS50878">
    <property type="entry name" value="RT_POL"/>
    <property type="match status" value="1"/>
</dbReference>
<dbReference type="Proteomes" id="UP001358586">
    <property type="component" value="Chromosome 8"/>
</dbReference>
<evidence type="ECO:0000313" key="2">
    <source>
        <dbReference type="EMBL" id="KAK5811783.1"/>
    </source>
</evidence>
<dbReference type="SUPFAM" id="SSF56672">
    <property type="entry name" value="DNA/RNA polymerases"/>
    <property type="match status" value="1"/>
</dbReference>
<dbReference type="PANTHER" id="PTHR33116">
    <property type="entry name" value="REVERSE TRANSCRIPTASE ZINC-BINDING DOMAIN-CONTAINING PROTEIN-RELATED-RELATED"/>
    <property type="match status" value="1"/>
</dbReference>
<dbReference type="CDD" id="cd01650">
    <property type="entry name" value="RT_nLTR_like"/>
    <property type="match status" value="1"/>
</dbReference>
<organism evidence="2 3">
    <name type="scientific">Gossypium arboreum</name>
    <name type="common">Tree cotton</name>
    <name type="synonym">Gossypium nanking</name>
    <dbReference type="NCBI Taxonomy" id="29729"/>
    <lineage>
        <taxon>Eukaryota</taxon>
        <taxon>Viridiplantae</taxon>
        <taxon>Streptophyta</taxon>
        <taxon>Embryophyta</taxon>
        <taxon>Tracheophyta</taxon>
        <taxon>Spermatophyta</taxon>
        <taxon>Magnoliopsida</taxon>
        <taxon>eudicotyledons</taxon>
        <taxon>Gunneridae</taxon>
        <taxon>Pentapetalae</taxon>
        <taxon>rosids</taxon>
        <taxon>malvids</taxon>
        <taxon>Malvales</taxon>
        <taxon>Malvaceae</taxon>
        <taxon>Malvoideae</taxon>
        <taxon>Gossypium</taxon>
    </lineage>
</organism>
<dbReference type="InterPro" id="IPR000477">
    <property type="entry name" value="RT_dom"/>
</dbReference>
<dbReference type="InterPro" id="IPR043502">
    <property type="entry name" value="DNA/RNA_pol_sf"/>
</dbReference>
<dbReference type="Pfam" id="PF00078">
    <property type="entry name" value="RVT_1"/>
    <property type="match status" value="1"/>
</dbReference>
<comment type="caution">
    <text evidence="2">The sequence shown here is derived from an EMBL/GenBank/DDBJ whole genome shotgun (WGS) entry which is preliminary data.</text>
</comment>
<proteinExistence type="predicted"/>